<evidence type="ECO:0000313" key="2">
    <source>
        <dbReference type="Proteomes" id="UP000641514"/>
    </source>
</evidence>
<organism evidence="1 2">
    <name type="scientific">Hoyosella rhizosphaerae</name>
    <dbReference type="NCBI Taxonomy" id="1755582"/>
    <lineage>
        <taxon>Bacteria</taxon>
        <taxon>Bacillati</taxon>
        <taxon>Actinomycetota</taxon>
        <taxon>Actinomycetes</taxon>
        <taxon>Mycobacteriales</taxon>
        <taxon>Hoyosellaceae</taxon>
        <taxon>Hoyosella</taxon>
    </lineage>
</organism>
<dbReference type="Proteomes" id="UP000641514">
    <property type="component" value="Unassembled WGS sequence"/>
</dbReference>
<accession>A0A916UJK3</accession>
<protein>
    <submittedName>
        <fullName evidence="1">Uncharacterized protein</fullName>
    </submittedName>
</protein>
<gene>
    <name evidence="1" type="ORF">GCM10011410_31500</name>
</gene>
<reference evidence="1" key="1">
    <citation type="journal article" date="2014" name="Int. J. Syst. Evol. Microbiol.">
        <title>Complete genome sequence of Corynebacterium casei LMG S-19264T (=DSM 44701T), isolated from a smear-ripened cheese.</title>
        <authorList>
            <consortium name="US DOE Joint Genome Institute (JGI-PGF)"/>
            <person name="Walter F."/>
            <person name="Albersmeier A."/>
            <person name="Kalinowski J."/>
            <person name="Ruckert C."/>
        </authorList>
    </citation>
    <scope>NUCLEOTIDE SEQUENCE</scope>
    <source>
        <strain evidence="1">CGMCC 1.15478</strain>
    </source>
</reference>
<dbReference type="EMBL" id="BMJH01000004">
    <property type="protein sequence ID" value="GGC75914.1"/>
    <property type="molecule type" value="Genomic_DNA"/>
</dbReference>
<evidence type="ECO:0000313" key="1">
    <source>
        <dbReference type="EMBL" id="GGC75914.1"/>
    </source>
</evidence>
<comment type="caution">
    <text evidence="1">The sequence shown here is derived from an EMBL/GenBank/DDBJ whole genome shotgun (WGS) entry which is preliminary data.</text>
</comment>
<dbReference type="AlphaFoldDB" id="A0A916UJK3"/>
<sequence>MFSDPRSRCSGNSPQLREQCGVANPHKYLRLGLVNHANNVHATPGLVRHTDSVSVDNTALWITHMLDGLEATLFATKFKSH</sequence>
<proteinExistence type="predicted"/>
<name>A0A916UJK3_9ACTN</name>
<reference evidence="1" key="2">
    <citation type="submission" date="2020-09" db="EMBL/GenBank/DDBJ databases">
        <authorList>
            <person name="Sun Q."/>
            <person name="Zhou Y."/>
        </authorList>
    </citation>
    <scope>NUCLEOTIDE SEQUENCE</scope>
    <source>
        <strain evidence="1">CGMCC 1.15478</strain>
    </source>
</reference>
<keyword evidence="2" id="KW-1185">Reference proteome</keyword>